<keyword evidence="6 7" id="KW-0472">Membrane</keyword>
<evidence type="ECO:0000256" key="7">
    <source>
        <dbReference type="SAM" id="Phobius"/>
    </source>
</evidence>
<evidence type="ECO:0000256" key="6">
    <source>
        <dbReference type="ARBA" id="ARBA00023136"/>
    </source>
</evidence>
<dbReference type="GO" id="GO:0005886">
    <property type="term" value="C:plasma membrane"/>
    <property type="evidence" value="ECO:0007669"/>
    <property type="project" value="UniProtKB-SubCell"/>
</dbReference>
<feature type="transmembrane region" description="Helical" evidence="7">
    <location>
        <begin position="164"/>
        <end position="184"/>
    </location>
</feature>
<dbReference type="Proteomes" id="UP000216857">
    <property type="component" value="Unassembled WGS sequence"/>
</dbReference>
<organism evidence="9 10">
    <name type="scientific">Bordetella genomosp. 9</name>
    <dbReference type="NCBI Taxonomy" id="1416803"/>
    <lineage>
        <taxon>Bacteria</taxon>
        <taxon>Pseudomonadati</taxon>
        <taxon>Pseudomonadota</taxon>
        <taxon>Betaproteobacteria</taxon>
        <taxon>Burkholderiales</taxon>
        <taxon>Alcaligenaceae</taxon>
        <taxon>Bordetella</taxon>
    </lineage>
</organism>
<dbReference type="PANTHER" id="PTHR43045:SF1">
    <property type="entry name" value="SHIKIMATE TRANSPORTER"/>
    <property type="match status" value="1"/>
</dbReference>
<feature type="transmembrane region" description="Helical" evidence="7">
    <location>
        <begin position="205"/>
        <end position="227"/>
    </location>
</feature>
<keyword evidence="5 7" id="KW-1133">Transmembrane helix</keyword>
<dbReference type="AlphaFoldDB" id="A0A261RNK3"/>
<feature type="transmembrane region" description="Helical" evidence="7">
    <location>
        <begin position="329"/>
        <end position="347"/>
    </location>
</feature>
<evidence type="ECO:0000256" key="5">
    <source>
        <dbReference type="ARBA" id="ARBA00022989"/>
    </source>
</evidence>
<comment type="subcellular location">
    <subcellularLocation>
        <location evidence="1">Cell membrane</location>
        <topology evidence="1">Multi-pass membrane protein</topology>
    </subcellularLocation>
</comment>
<feature type="transmembrane region" description="Helical" evidence="7">
    <location>
        <begin position="451"/>
        <end position="472"/>
    </location>
</feature>
<dbReference type="InterPro" id="IPR011701">
    <property type="entry name" value="MFS"/>
</dbReference>
<reference evidence="9" key="1">
    <citation type="submission" date="2017-05" db="EMBL/GenBank/DDBJ databases">
        <title>Complete and WGS of Bordetella genogroups.</title>
        <authorList>
            <person name="Spilker T."/>
            <person name="Lipuma J."/>
        </authorList>
    </citation>
    <scope>NUCLEOTIDE SEQUENCE</scope>
    <source>
        <strain evidence="9">AU21707</strain>
    </source>
</reference>
<accession>A0A261RNK3</accession>
<dbReference type="Pfam" id="PF07690">
    <property type="entry name" value="MFS_1"/>
    <property type="match status" value="1"/>
</dbReference>
<dbReference type="PANTHER" id="PTHR43045">
    <property type="entry name" value="SHIKIMATE TRANSPORTER"/>
    <property type="match status" value="1"/>
</dbReference>
<dbReference type="GO" id="GO:0022857">
    <property type="term" value="F:transmembrane transporter activity"/>
    <property type="evidence" value="ECO:0007669"/>
    <property type="project" value="InterPro"/>
</dbReference>
<sequence length="483" mass="51682">MAAEELAAFHWRGPCLARARKLARVLLNGKPVGNFWETIQGSTIVSQIAAVPSLSKETSSSSELNRVVFASSIGTIIEWYDFLIYGTAAALVFNKLFFPAADPFLGTLAALGSAAVGFFARPFGGALFGYMGDRLGRKSMLLLTLAIMGLATFAIGLLPTYDSIGIWAPILLVTLRIVQGIGLGGEWGGAALMVVEHAPAHRRGLCGSLVQTGFPVGLILSTAAYSAISALPEQALLSWGWRVPFLASIVLVAIGTFIRHRVSESPVFLEMKARNEIARNPLAEAIGNNRREFVVAIGLKLCEVSWVYLVTVFLVVYATTHLGLSRSTMLNAILVASVIEVAAIPFFGHLSDRIGRRPMFFMGTAFTIVFAFPLFWMMDTRDPTLVFCAVAMGLILGQGLMFGVEATYFPELFGARARYTGASFGFQVAAAIGGGLTPVFATLLVEKFGGTTGVSVLLIGVALITLVAALFARETKDDPIGHE</sequence>
<feature type="transmembrane region" description="Helical" evidence="7">
    <location>
        <begin position="384"/>
        <end position="404"/>
    </location>
</feature>
<dbReference type="OrthoDB" id="6766492at2"/>
<dbReference type="InterPro" id="IPR020846">
    <property type="entry name" value="MFS_dom"/>
</dbReference>
<name>A0A261RNK3_9BORD</name>
<evidence type="ECO:0000256" key="3">
    <source>
        <dbReference type="ARBA" id="ARBA00022475"/>
    </source>
</evidence>
<dbReference type="PROSITE" id="PS50850">
    <property type="entry name" value="MFS"/>
    <property type="match status" value="1"/>
</dbReference>
<dbReference type="Gene3D" id="1.20.1250.20">
    <property type="entry name" value="MFS general substrate transporter like domains"/>
    <property type="match status" value="2"/>
</dbReference>
<dbReference type="InterPro" id="IPR036259">
    <property type="entry name" value="MFS_trans_sf"/>
</dbReference>
<keyword evidence="3" id="KW-1003">Cell membrane</keyword>
<evidence type="ECO:0000256" key="1">
    <source>
        <dbReference type="ARBA" id="ARBA00004651"/>
    </source>
</evidence>
<dbReference type="EMBL" id="NEVJ01000001">
    <property type="protein sequence ID" value="OZI26357.1"/>
    <property type="molecule type" value="Genomic_DNA"/>
</dbReference>
<keyword evidence="4 7" id="KW-0812">Transmembrane</keyword>
<proteinExistence type="predicted"/>
<comment type="caution">
    <text evidence="9">The sequence shown here is derived from an EMBL/GenBank/DDBJ whole genome shotgun (WGS) entry which is preliminary data.</text>
</comment>
<dbReference type="CDD" id="cd17369">
    <property type="entry name" value="MFS_ShiA_like"/>
    <property type="match status" value="1"/>
</dbReference>
<feature type="domain" description="Major facilitator superfamily (MFS) profile" evidence="8">
    <location>
        <begin position="67"/>
        <end position="477"/>
    </location>
</feature>
<dbReference type="SUPFAM" id="SSF103473">
    <property type="entry name" value="MFS general substrate transporter"/>
    <property type="match status" value="1"/>
</dbReference>
<dbReference type="FunFam" id="1.20.1250.20:FF:000001">
    <property type="entry name" value="Dicarboxylate MFS transporter"/>
    <property type="match status" value="1"/>
</dbReference>
<keyword evidence="10" id="KW-1185">Reference proteome</keyword>
<evidence type="ECO:0000313" key="9">
    <source>
        <dbReference type="EMBL" id="OZI26357.1"/>
    </source>
</evidence>
<feature type="transmembrane region" description="Helical" evidence="7">
    <location>
        <begin position="359"/>
        <end position="378"/>
    </location>
</feature>
<evidence type="ECO:0000313" key="10">
    <source>
        <dbReference type="Proteomes" id="UP000216857"/>
    </source>
</evidence>
<feature type="transmembrane region" description="Helical" evidence="7">
    <location>
        <begin position="424"/>
        <end position="445"/>
    </location>
</feature>
<evidence type="ECO:0000256" key="2">
    <source>
        <dbReference type="ARBA" id="ARBA00022448"/>
    </source>
</evidence>
<protein>
    <submittedName>
        <fullName evidence="9">MFS transporter</fullName>
    </submittedName>
</protein>
<feature type="transmembrane region" description="Helical" evidence="7">
    <location>
        <begin position="140"/>
        <end position="158"/>
    </location>
</feature>
<evidence type="ECO:0000259" key="8">
    <source>
        <dbReference type="PROSITE" id="PS50850"/>
    </source>
</evidence>
<gene>
    <name evidence="9" type="ORF">CAL26_03225</name>
</gene>
<feature type="transmembrane region" description="Helical" evidence="7">
    <location>
        <begin position="293"/>
        <end position="317"/>
    </location>
</feature>
<feature type="transmembrane region" description="Helical" evidence="7">
    <location>
        <begin position="239"/>
        <end position="258"/>
    </location>
</feature>
<evidence type="ECO:0000256" key="4">
    <source>
        <dbReference type="ARBA" id="ARBA00022692"/>
    </source>
</evidence>
<keyword evidence="2" id="KW-0813">Transport</keyword>
<feature type="transmembrane region" description="Helical" evidence="7">
    <location>
        <begin position="104"/>
        <end position="128"/>
    </location>
</feature>